<reference evidence="9 10" key="1">
    <citation type="submission" date="2015-11" db="EMBL/GenBank/DDBJ databases">
        <authorList>
            <person name="Varghese N."/>
        </authorList>
    </citation>
    <scope>NUCLEOTIDE SEQUENCE [LARGE SCALE GENOMIC DNA]</scope>
    <source>
        <strain evidence="8 9">JGI-24</strain>
        <strain evidence="7 10">JGI-25</strain>
    </source>
</reference>
<keyword evidence="2" id="KW-0067">ATP-binding</keyword>
<dbReference type="PROSITE" id="PS00676">
    <property type="entry name" value="SIGMA54_INTERACT_2"/>
    <property type="match status" value="1"/>
</dbReference>
<dbReference type="SUPFAM" id="SSF52540">
    <property type="entry name" value="P-loop containing nucleoside triphosphate hydrolases"/>
    <property type="match status" value="1"/>
</dbReference>
<dbReference type="CDD" id="cd00009">
    <property type="entry name" value="AAA"/>
    <property type="match status" value="1"/>
</dbReference>
<dbReference type="SMART" id="SM00382">
    <property type="entry name" value="AAA"/>
    <property type="match status" value="1"/>
</dbReference>
<dbReference type="InterPro" id="IPR025944">
    <property type="entry name" value="Sigma_54_int_dom_CS"/>
</dbReference>
<dbReference type="Gene3D" id="1.10.8.60">
    <property type="match status" value="1"/>
</dbReference>
<dbReference type="InterPro" id="IPR025943">
    <property type="entry name" value="Sigma_54_int_dom_ATP-bd_2"/>
</dbReference>
<evidence type="ECO:0000313" key="7">
    <source>
        <dbReference type="EMBL" id="CUS97092.1"/>
    </source>
</evidence>
<dbReference type="InterPro" id="IPR058031">
    <property type="entry name" value="AAA_lid_NorR"/>
</dbReference>
<dbReference type="Proteomes" id="UP000243065">
    <property type="component" value="Unassembled WGS sequence"/>
</dbReference>
<dbReference type="PROSITE" id="PS00675">
    <property type="entry name" value="SIGMA54_INTERACT_1"/>
    <property type="match status" value="1"/>
</dbReference>
<name>A0A656DFG4_KRYT1</name>
<dbReference type="FunFam" id="3.40.50.300:FF:000006">
    <property type="entry name" value="DNA-binding transcriptional regulator NtrC"/>
    <property type="match status" value="1"/>
</dbReference>
<dbReference type="InterPro" id="IPR002197">
    <property type="entry name" value="HTH_Fis"/>
</dbReference>
<dbReference type="SUPFAM" id="SSF46689">
    <property type="entry name" value="Homeodomain-like"/>
    <property type="match status" value="1"/>
</dbReference>
<evidence type="ECO:0000313" key="10">
    <source>
        <dbReference type="Proteomes" id="UP000243105"/>
    </source>
</evidence>
<dbReference type="InterPro" id="IPR003593">
    <property type="entry name" value="AAA+_ATPase"/>
</dbReference>
<keyword evidence="9" id="KW-1185">Reference proteome</keyword>
<dbReference type="OrthoDB" id="9767722at2"/>
<dbReference type="GO" id="GO:0005524">
    <property type="term" value="F:ATP binding"/>
    <property type="evidence" value="ECO:0007669"/>
    <property type="project" value="UniProtKB-KW"/>
</dbReference>
<dbReference type="Gene3D" id="1.10.10.60">
    <property type="entry name" value="Homeodomain-like"/>
    <property type="match status" value="1"/>
</dbReference>
<dbReference type="InterPro" id="IPR009057">
    <property type="entry name" value="Homeodomain-like_sf"/>
</dbReference>
<dbReference type="InterPro" id="IPR027417">
    <property type="entry name" value="P-loop_NTPase"/>
</dbReference>
<sequence length="394" mass="44890">MISPVGKEKFDIQEKYGIYGESQAIKEIVAVIKQVALTDITVLITGESGVGKELVARAIHGESKRAEGPFVIVNSGAIPEGILESELFGHEKGAFTGAIETRKGYFEMADGGTIFLDEIGDMPIATQVKILRVIETGEFMRVGSSQLRKVDVRVIAATNKNLDEEVRRGNFREDLYYRLRTVNIYIPPLRERREDIPILFERFVSHFCEKNKVAFAGITDDAMQVLISYHWPGNVRELKNFVESILVLESGKVIDAPMVRKYLRYDFNQFDYARNLPIKYGKPGEQADRELIYRALVDIKSDLIEIKNLLGNLADFLVKQISSPLALPEAKVDFKTGTVVENYSLIDMEKRMIKAALDRFNWNKRLAARALQISERTLYRKIKEYGLEEERQKK</sequence>
<dbReference type="PANTHER" id="PTHR32071">
    <property type="entry name" value="TRANSCRIPTIONAL REGULATORY PROTEIN"/>
    <property type="match status" value="1"/>
</dbReference>
<evidence type="ECO:0000313" key="8">
    <source>
        <dbReference type="EMBL" id="CUS99895.1"/>
    </source>
</evidence>
<evidence type="ECO:0000256" key="4">
    <source>
        <dbReference type="ARBA" id="ARBA00023125"/>
    </source>
</evidence>
<feature type="domain" description="Sigma-54 factor interaction" evidence="6">
    <location>
        <begin position="18"/>
        <end position="247"/>
    </location>
</feature>
<dbReference type="Pfam" id="PF02954">
    <property type="entry name" value="HTH_8"/>
    <property type="match status" value="1"/>
</dbReference>
<dbReference type="RefSeq" id="WP_072150134.1">
    <property type="nucleotide sequence ID" value="NZ_CZVU01000023.1"/>
</dbReference>
<gene>
    <name evidence="8" type="ORF">JGI24_00683</name>
    <name evidence="7" type="ORF">JGI25_00207</name>
</gene>
<dbReference type="PANTHER" id="PTHR32071:SF121">
    <property type="entry name" value="SIGMA L-DEPENDENT TRANSCRIPTIONAL REGULATOR YQIR-RELATED"/>
    <property type="match status" value="1"/>
</dbReference>
<keyword evidence="1" id="KW-0547">Nucleotide-binding</keyword>
<dbReference type="EMBL" id="CZVV01000007">
    <property type="protein sequence ID" value="CUS97092.1"/>
    <property type="molecule type" value="Genomic_DNA"/>
</dbReference>
<dbReference type="PROSITE" id="PS00688">
    <property type="entry name" value="SIGMA54_INTERACT_3"/>
    <property type="match status" value="1"/>
</dbReference>
<evidence type="ECO:0000256" key="1">
    <source>
        <dbReference type="ARBA" id="ARBA00022741"/>
    </source>
</evidence>
<dbReference type="Pfam" id="PF25601">
    <property type="entry name" value="AAA_lid_14"/>
    <property type="match status" value="1"/>
</dbReference>
<dbReference type="EMBL" id="CZVU01000023">
    <property type="protein sequence ID" value="CUS99895.1"/>
    <property type="molecule type" value="Genomic_DNA"/>
</dbReference>
<evidence type="ECO:0000256" key="2">
    <source>
        <dbReference type="ARBA" id="ARBA00022840"/>
    </source>
</evidence>
<dbReference type="AlphaFoldDB" id="A0A656DFG4"/>
<evidence type="ECO:0000259" key="6">
    <source>
        <dbReference type="PROSITE" id="PS50045"/>
    </source>
</evidence>
<dbReference type="InterPro" id="IPR002078">
    <property type="entry name" value="Sigma_54_int"/>
</dbReference>
<keyword evidence="5" id="KW-0804">Transcription</keyword>
<dbReference type="InterPro" id="IPR025662">
    <property type="entry name" value="Sigma_54_int_dom_ATP-bd_1"/>
</dbReference>
<evidence type="ECO:0000256" key="3">
    <source>
        <dbReference type="ARBA" id="ARBA00023015"/>
    </source>
</evidence>
<evidence type="ECO:0000256" key="5">
    <source>
        <dbReference type="ARBA" id="ARBA00023163"/>
    </source>
</evidence>
<dbReference type="PRINTS" id="PR01590">
    <property type="entry name" value="HTHFIS"/>
</dbReference>
<dbReference type="Gene3D" id="3.40.50.300">
    <property type="entry name" value="P-loop containing nucleotide triphosphate hydrolases"/>
    <property type="match status" value="1"/>
</dbReference>
<keyword evidence="4 8" id="KW-0238">DNA-binding</keyword>
<dbReference type="PROSITE" id="PS50045">
    <property type="entry name" value="SIGMA54_INTERACT_4"/>
    <property type="match status" value="1"/>
</dbReference>
<dbReference type="GO" id="GO:0043565">
    <property type="term" value="F:sequence-specific DNA binding"/>
    <property type="evidence" value="ECO:0007669"/>
    <property type="project" value="InterPro"/>
</dbReference>
<dbReference type="GO" id="GO:0006355">
    <property type="term" value="P:regulation of DNA-templated transcription"/>
    <property type="evidence" value="ECO:0007669"/>
    <property type="project" value="InterPro"/>
</dbReference>
<proteinExistence type="predicted"/>
<dbReference type="Pfam" id="PF00158">
    <property type="entry name" value="Sigma54_activat"/>
    <property type="match status" value="1"/>
</dbReference>
<protein>
    <submittedName>
        <fullName evidence="8">DNA-binding transcriptional response regulator, NtrC family, contains REC, AAA-type ATPase, and a Fis-type DNA-binding domains</fullName>
    </submittedName>
</protein>
<organism evidence="8 9">
    <name type="scientific">Kryptobacter tengchongensis</name>
    <dbReference type="NCBI Taxonomy" id="1643429"/>
    <lineage>
        <taxon>Bacteria</taxon>
        <taxon>Pseudomonadati</taxon>
        <taxon>Candidatus Kryptoniota</taxon>
        <taxon>Candidatus Kryptobacter</taxon>
    </lineage>
</organism>
<keyword evidence="3" id="KW-0805">Transcription regulation</keyword>
<accession>A0A656DFG4</accession>
<evidence type="ECO:0000313" key="9">
    <source>
        <dbReference type="Proteomes" id="UP000243065"/>
    </source>
</evidence>
<dbReference type="Proteomes" id="UP000243105">
    <property type="component" value="Unassembled WGS sequence"/>
</dbReference>